<dbReference type="Pfam" id="PF05028">
    <property type="entry name" value="PARG_cat_C"/>
    <property type="match status" value="1"/>
</dbReference>
<dbReference type="InterPro" id="IPR007724">
    <property type="entry name" value="Poly_GlycHdrlase"/>
</dbReference>
<feature type="binding site" evidence="5">
    <location>
        <position position="585"/>
    </location>
    <ligand>
        <name>substrate</name>
    </ligand>
</feature>
<evidence type="ECO:0000259" key="8">
    <source>
        <dbReference type="Pfam" id="PF20811"/>
    </source>
</evidence>
<dbReference type="GO" id="GO:1990966">
    <property type="term" value="P:ATP generation from poly-ADP-D-ribose"/>
    <property type="evidence" value="ECO:0007669"/>
    <property type="project" value="TreeGrafter"/>
</dbReference>
<evidence type="ECO:0000256" key="4">
    <source>
        <dbReference type="PIRSR" id="PIRSR607724-1"/>
    </source>
</evidence>
<dbReference type="GO" id="GO:0009225">
    <property type="term" value="P:nucleotide-sugar metabolic process"/>
    <property type="evidence" value="ECO:0007669"/>
    <property type="project" value="TreeGrafter"/>
</dbReference>
<feature type="active site" evidence="4">
    <location>
        <position position="582"/>
    </location>
</feature>
<dbReference type="AlphaFoldDB" id="A0AAV6FJ11"/>
<dbReference type="PANTHER" id="PTHR12837">
    <property type="entry name" value="POLY ADP-RIBOSE GLYCOHYDROLASE"/>
    <property type="match status" value="1"/>
</dbReference>
<dbReference type="GO" id="GO:0006282">
    <property type="term" value="P:regulation of DNA repair"/>
    <property type="evidence" value="ECO:0007669"/>
    <property type="project" value="InterPro"/>
</dbReference>
<dbReference type="GO" id="GO:0005737">
    <property type="term" value="C:cytoplasm"/>
    <property type="evidence" value="ECO:0007669"/>
    <property type="project" value="TreeGrafter"/>
</dbReference>
<feature type="compositionally biased region" description="Basic residues" evidence="6">
    <location>
        <begin position="125"/>
        <end position="138"/>
    </location>
</feature>
<feature type="compositionally biased region" description="Basic and acidic residues" evidence="6">
    <location>
        <begin position="78"/>
        <end position="98"/>
    </location>
</feature>
<feature type="compositionally biased region" description="Polar residues" evidence="6">
    <location>
        <begin position="151"/>
        <end position="163"/>
    </location>
</feature>
<evidence type="ECO:0000259" key="7">
    <source>
        <dbReference type="Pfam" id="PF05028"/>
    </source>
</evidence>
<feature type="domain" description="PARG helical" evidence="8">
    <location>
        <begin position="428"/>
        <end position="544"/>
    </location>
</feature>
<comment type="caution">
    <text evidence="9">The sequence shown here is derived from an EMBL/GenBank/DDBJ whole genome shotgun (WGS) entry which is preliminary data.</text>
</comment>
<accession>A0AAV6FJ11</accession>
<feature type="active site" evidence="4">
    <location>
        <position position="601"/>
    </location>
</feature>
<feature type="region of interest" description="Disordered" evidence="6">
    <location>
        <begin position="278"/>
        <end position="302"/>
    </location>
</feature>
<evidence type="ECO:0000256" key="2">
    <source>
        <dbReference type="ARBA" id="ARBA00012255"/>
    </source>
</evidence>
<evidence type="ECO:0000256" key="1">
    <source>
        <dbReference type="ARBA" id="ARBA00009545"/>
    </source>
</evidence>
<dbReference type="InterPro" id="IPR048362">
    <property type="entry name" value="PARG_helical"/>
</dbReference>
<dbReference type="GO" id="GO:0005975">
    <property type="term" value="P:carbohydrate metabolic process"/>
    <property type="evidence" value="ECO:0007669"/>
    <property type="project" value="InterPro"/>
</dbReference>
<dbReference type="InterPro" id="IPR046372">
    <property type="entry name" value="PARG_cat_C"/>
</dbReference>
<evidence type="ECO:0000256" key="6">
    <source>
        <dbReference type="SAM" id="MobiDB-lite"/>
    </source>
</evidence>
<feature type="region of interest" description="Disordered" evidence="6">
    <location>
        <begin position="75"/>
        <end position="254"/>
    </location>
</feature>
<proteinExistence type="inferred from homology"/>
<feature type="domain" description="PARG catalytic Macro" evidence="7">
    <location>
        <begin position="551"/>
        <end position="753"/>
    </location>
</feature>
<protein>
    <recommendedName>
        <fullName evidence="2">poly(ADP-ribose) glycohydrolase</fullName>
        <ecNumber evidence="2">3.2.1.143</ecNumber>
    </recommendedName>
</protein>
<evidence type="ECO:0000256" key="3">
    <source>
        <dbReference type="ARBA" id="ARBA00022801"/>
    </source>
</evidence>
<sequence length="822" mass="91966">MAAGFMPGLLARLLRKLYFQHYPAHHQYFIASTLLLTNLTFVKPALQNKSPTAVKEGAQDKAISATRKEGAFTSVAIMDRDRNNEDSSKIHAETEKPVRSSPPGKLGVRKPLLPEASQGQPRSQVARRGKSFQQQRHRNSLEGWLVKKRPNLSSEPQTQSSATDPEAQVDTDMMGPESPDVPLLQSTTHEEREESNQTQAISQNTGEAAVRSAQLEELDQAGVDAMMETQSSTESDKLELSSAGQKGSHKSGPKITDYFCKPLSVTPSTSAQCLQRNVQGDGVSDSGSEGPSEEDEDGGDVRVTWLGTPISELRRTPACSPPLPPLRASDTHTVAIRTDLLRLGEVPVPYPTRFKDAWDDVNVKMPCSEKNLFPVEDGVQSRWALIEKTLSQSFRSSRDVKDAILKYNAAHAKKWDFTALYSFVKGLESEEAEQLLGRLLPDIARLALNAEQLITQPVPLLKAGQSHSITLSQEQVACLLANAFFCTFPRRNSRKSEYFNYPDINFCRLFEGSSPRKVEKLKTLLWYFKQVTENMPTGLVTFTRQCLNRFPDWESSQQRLTRLHITCEGTIEDQGHGMLQVDFANRFVGGGVTAAGLVQEEIRFLINPELIVSRLFTESLQSNECLIITGTEQYSRYRGYAETYKWDEGCDDQTPRDRWQRRCTEIVAIDALKFRSFLEQFHPERMTRELNKAYCGFARPGMPRQHLSAVATGNWGCGVFGGDARLKALLQMLAAAEAGRDVVYFTFGDAALMTDVHRMHTLLTDTNVSVGTVYSLLEEYFICECRDCPNRRPTVGLYAFIAERVMNDPDSDLSPTHTHDDL</sequence>
<dbReference type="EMBL" id="JADWDJ010000022">
    <property type="protein sequence ID" value="KAG5262419.1"/>
    <property type="molecule type" value="Genomic_DNA"/>
</dbReference>
<evidence type="ECO:0000313" key="9">
    <source>
        <dbReference type="EMBL" id="KAG5262419.1"/>
    </source>
</evidence>
<name>A0AAV6FJ11_9TELE</name>
<feature type="binding site" evidence="5">
    <location>
        <position position="599"/>
    </location>
    <ligand>
        <name>substrate</name>
    </ligand>
</feature>
<dbReference type="EC" id="3.2.1.143" evidence="2"/>
<keyword evidence="3" id="KW-0378">Hydrolase</keyword>
<feature type="compositionally biased region" description="Polar residues" evidence="6">
    <location>
        <begin position="196"/>
        <end position="206"/>
    </location>
</feature>
<feature type="compositionally biased region" description="Low complexity" evidence="6">
    <location>
        <begin position="280"/>
        <end position="290"/>
    </location>
</feature>
<reference evidence="9" key="1">
    <citation type="submission" date="2020-10" db="EMBL/GenBank/DDBJ databases">
        <title>Chromosome-scale genome assembly of the Allis shad, Alosa alosa.</title>
        <authorList>
            <person name="Margot Z."/>
            <person name="Christophe K."/>
            <person name="Cabau C."/>
            <person name="Louis A."/>
            <person name="Berthelot C."/>
            <person name="Parey E."/>
            <person name="Roest Crollius H."/>
            <person name="Montfort J."/>
            <person name="Robinson-Rechavi M."/>
            <person name="Bucao C."/>
            <person name="Bouchez O."/>
            <person name="Gislard M."/>
            <person name="Lluch J."/>
            <person name="Milhes M."/>
            <person name="Lampietro C."/>
            <person name="Lopez Roques C."/>
            <person name="Donnadieu C."/>
            <person name="Braasch I."/>
            <person name="Desvignes T."/>
            <person name="Postlethwait J."/>
            <person name="Bobe J."/>
            <person name="Guiguen Y."/>
        </authorList>
    </citation>
    <scope>NUCLEOTIDE SEQUENCE</scope>
    <source>
        <strain evidence="9">M-15738</strain>
        <tissue evidence="9">Blood</tissue>
    </source>
</reference>
<dbReference type="Proteomes" id="UP000823561">
    <property type="component" value="Chromosome 22"/>
</dbReference>
<dbReference type="PANTHER" id="PTHR12837:SF8">
    <property type="entry name" value="POLY(ADP-RIBOSE) GLYCOHYDROLASE"/>
    <property type="match status" value="1"/>
</dbReference>
<feature type="active site" evidence="4">
    <location>
        <position position="600"/>
    </location>
</feature>
<feature type="binding site" evidence="5">
    <location>
        <position position="640"/>
    </location>
    <ligand>
        <name>substrate</name>
    </ligand>
</feature>
<dbReference type="GO" id="GO:0005634">
    <property type="term" value="C:nucleus"/>
    <property type="evidence" value="ECO:0007669"/>
    <property type="project" value="TreeGrafter"/>
</dbReference>
<comment type="similarity">
    <text evidence="1">Belongs to the poly(ADP-ribose) glycohydrolase family.</text>
</comment>
<dbReference type="Pfam" id="PF20811">
    <property type="entry name" value="PARG_cat_N"/>
    <property type="match status" value="1"/>
</dbReference>
<keyword evidence="10" id="KW-1185">Reference proteome</keyword>
<evidence type="ECO:0000256" key="5">
    <source>
        <dbReference type="PIRSR" id="PIRSR607724-2"/>
    </source>
</evidence>
<organism evidence="9 10">
    <name type="scientific">Alosa alosa</name>
    <name type="common">allis shad</name>
    <dbReference type="NCBI Taxonomy" id="278164"/>
    <lineage>
        <taxon>Eukaryota</taxon>
        <taxon>Metazoa</taxon>
        <taxon>Chordata</taxon>
        <taxon>Craniata</taxon>
        <taxon>Vertebrata</taxon>
        <taxon>Euteleostomi</taxon>
        <taxon>Actinopterygii</taxon>
        <taxon>Neopterygii</taxon>
        <taxon>Teleostei</taxon>
        <taxon>Clupei</taxon>
        <taxon>Clupeiformes</taxon>
        <taxon>Clupeoidei</taxon>
        <taxon>Clupeidae</taxon>
        <taxon>Alosa</taxon>
    </lineage>
</organism>
<gene>
    <name evidence="9" type="ORF">AALO_G00274950</name>
</gene>
<evidence type="ECO:0000313" key="10">
    <source>
        <dbReference type="Proteomes" id="UP000823561"/>
    </source>
</evidence>
<dbReference type="GO" id="GO:0004649">
    <property type="term" value="F:poly(ADP-ribose) glycohydrolase activity"/>
    <property type="evidence" value="ECO:0007669"/>
    <property type="project" value="UniProtKB-EC"/>
</dbReference>